<dbReference type="Pfam" id="PF11863">
    <property type="entry name" value="DUF3383"/>
    <property type="match status" value="1"/>
</dbReference>
<protein>
    <recommendedName>
        <fullName evidence="3">DUF3383 domain-containing protein</fullName>
    </recommendedName>
</protein>
<evidence type="ECO:0000313" key="2">
    <source>
        <dbReference type="Proteomes" id="UP000003973"/>
    </source>
</evidence>
<dbReference type="Proteomes" id="UP000003973">
    <property type="component" value="Unassembled WGS sequence"/>
</dbReference>
<proteinExistence type="predicted"/>
<dbReference type="HOGENOM" id="CLU_043260_0_0_4"/>
<gene>
    <name evidence="1" type="ORF">OFAG_00332</name>
</gene>
<organism evidence="1 2">
    <name type="scientific">Oxalobacter paraformigenes</name>
    <dbReference type="NCBI Taxonomy" id="556268"/>
    <lineage>
        <taxon>Bacteria</taxon>
        <taxon>Pseudomonadati</taxon>
        <taxon>Pseudomonadota</taxon>
        <taxon>Betaproteobacteria</taxon>
        <taxon>Burkholderiales</taxon>
        <taxon>Oxalobacteraceae</taxon>
        <taxon>Oxalobacter</taxon>
    </lineage>
</organism>
<evidence type="ECO:0000313" key="1">
    <source>
        <dbReference type="EMBL" id="EEO27179.1"/>
    </source>
</evidence>
<dbReference type="eggNOG" id="ENOG502Z9DB">
    <property type="taxonomic scope" value="Bacteria"/>
</dbReference>
<evidence type="ECO:0008006" key="3">
    <source>
        <dbReference type="Google" id="ProtNLM"/>
    </source>
</evidence>
<accession>C3X1U3</accession>
<comment type="caution">
    <text evidence="1">The sequence shown here is derived from an EMBL/GenBank/DDBJ whole genome shotgun (WGS) entry which is preliminary data.</text>
</comment>
<dbReference type="AlphaFoldDB" id="C3X1U3"/>
<dbReference type="EMBL" id="ACDP02000029">
    <property type="protein sequence ID" value="EEO27179.1"/>
    <property type="molecule type" value="Genomic_DNA"/>
</dbReference>
<keyword evidence="2" id="KW-1185">Reference proteome</keyword>
<name>C3X1U3_9BURK</name>
<dbReference type="RefSeq" id="WP_005876064.1">
    <property type="nucleotide sequence ID" value="NZ_CABMNL010000001.1"/>
</dbReference>
<dbReference type="InterPro" id="IPR021808">
    <property type="entry name" value="DUF3383"/>
</dbReference>
<sequence>MVSYIPVDLYVTVNPSVIGAGSSDLGINGLFIGKNNLIPAGQVTEFNSADAVSDWFGSDAYETTLANVYFNGFTNCTKFPSALYFVPYITAARAAWARGSSLKGMTLATLKTITGGLAVTIGGTEYKTEAINLSAVTSFTDAATALTSDLGLSSAGTVTWDALSSRFTITSTATGAEATITQVTGTAAKSLGLASAVLSQGAAVNTLTDILNFAKKQNLNWALFSTVEQPEQDENTEMAIWANNQNKGWGFIMSDNDPNAEIANNETCFGFLARDMKYEGVAAVYDANENPTLKAFVLGMCASVDWNALNGRVDAAYRRQSGLAPTCRDGQTAQNILDNGYSYYGAVGGRGKDNTYNFFYNGNMPGSYSRLGKFINQVWLNNKIKLTVIDLMLALNSFPYNDEGYTRLRNAISGDDGPVDAGLNNGVIRRGISLSGSQKEQIIAKVGFDISNELYSQGWYLQIVDAPANVRAQGGSPSINFFYCDGSSIEQITIASIMIE</sequence>
<reference evidence="1" key="1">
    <citation type="submission" date="2011-10" db="EMBL/GenBank/DDBJ databases">
        <title>The Genome Sequence of Oxalobacter formigenes HOxBLS.</title>
        <authorList>
            <consortium name="The Broad Institute Genome Sequencing Platform"/>
            <person name="Earl A."/>
            <person name="Ward D."/>
            <person name="Feldgarden M."/>
            <person name="Gevers D."/>
            <person name="Allison M.J."/>
            <person name="Humphrey S."/>
            <person name="Young S.K."/>
            <person name="Zeng Q."/>
            <person name="Gargeya S."/>
            <person name="Fitzgerald M."/>
            <person name="Haas B."/>
            <person name="Abouelleil A."/>
            <person name="Alvarado L."/>
            <person name="Arachchi H.M."/>
            <person name="Berlin A."/>
            <person name="Brown A."/>
            <person name="Chapman S.B."/>
            <person name="Chen Z."/>
            <person name="Dunbar C."/>
            <person name="Freedman E."/>
            <person name="Gearin G."/>
            <person name="Goldberg J."/>
            <person name="Griggs A."/>
            <person name="Gujja S."/>
            <person name="Heiman D."/>
            <person name="Howarth C."/>
            <person name="Larson L."/>
            <person name="Lui A."/>
            <person name="MacDonald P.J.P."/>
            <person name="Montmayeur A."/>
            <person name="Murphy C."/>
            <person name="Neiman D."/>
            <person name="Pearson M."/>
            <person name="Priest M."/>
            <person name="Roberts A."/>
            <person name="Saif S."/>
            <person name="Shea T."/>
            <person name="Shenoy N."/>
            <person name="Sisk P."/>
            <person name="Stolte C."/>
            <person name="Sykes S."/>
            <person name="Wortman J."/>
            <person name="Nusbaum C."/>
            <person name="Birren B."/>
        </authorList>
    </citation>
    <scope>NUCLEOTIDE SEQUENCE [LARGE SCALE GENOMIC DNA]</scope>
    <source>
        <strain evidence="1">HOxBLS</strain>
    </source>
</reference>